<dbReference type="AlphaFoldDB" id="A0A1V6SG27"/>
<dbReference type="OrthoDB" id="5399817at2759"/>
<accession>A0A1V6SG27</accession>
<sequence>MPSSYLLKAAGYGSLLFSLKHAASGKQFQRLRQFQELPNIAYTCSTVGWYQGSAYLVLTALLNLHWAQNPNSLEEPLNRAMAALLVLIAWASSTWYLRRGIKASGILTATAGIFQAWAAFR</sequence>
<keyword evidence="1" id="KW-0812">Transmembrane</keyword>
<keyword evidence="1" id="KW-1133">Transmembrane helix</keyword>
<evidence type="ECO:0000313" key="3">
    <source>
        <dbReference type="Proteomes" id="UP000191342"/>
    </source>
</evidence>
<proteinExistence type="predicted"/>
<gene>
    <name evidence="2" type="ORF">PENFLA_c061G04384</name>
</gene>
<dbReference type="Proteomes" id="UP000191342">
    <property type="component" value="Unassembled WGS sequence"/>
</dbReference>
<evidence type="ECO:0000256" key="1">
    <source>
        <dbReference type="SAM" id="Phobius"/>
    </source>
</evidence>
<dbReference type="STRING" id="254877.A0A1V6SG27"/>
<keyword evidence="1" id="KW-0472">Membrane</keyword>
<feature type="transmembrane region" description="Helical" evidence="1">
    <location>
        <begin position="103"/>
        <end position="120"/>
    </location>
</feature>
<protein>
    <submittedName>
        <fullName evidence="2">Uncharacterized protein</fullName>
    </submittedName>
</protein>
<keyword evidence="3" id="KW-1185">Reference proteome</keyword>
<name>A0A1V6SG27_9EURO</name>
<feature type="transmembrane region" description="Helical" evidence="1">
    <location>
        <begin position="49"/>
        <end position="67"/>
    </location>
</feature>
<dbReference type="EMBL" id="MLQL01000061">
    <property type="protein sequence ID" value="OQE12848.1"/>
    <property type="molecule type" value="Genomic_DNA"/>
</dbReference>
<organism evidence="2 3">
    <name type="scientific">Penicillium flavigenum</name>
    <dbReference type="NCBI Taxonomy" id="254877"/>
    <lineage>
        <taxon>Eukaryota</taxon>
        <taxon>Fungi</taxon>
        <taxon>Dikarya</taxon>
        <taxon>Ascomycota</taxon>
        <taxon>Pezizomycotina</taxon>
        <taxon>Eurotiomycetes</taxon>
        <taxon>Eurotiomycetidae</taxon>
        <taxon>Eurotiales</taxon>
        <taxon>Aspergillaceae</taxon>
        <taxon>Penicillium</taxon>
    </lineage>
</organism>
<evidence type="ECO:0000313" key="2">
    <source>
        <dbReference type="EMBL" id="OQE12848.1"/>
    </source>
</evidence>
<reference evidence="3" key="1">
    <citation type="journal article" date="2017" name="Nat. Microbiol.">
        <title>Global analysis of biosynthetic gene clusters reveals vast potential of secondary metabolite production in Penicillium species.</title>
        <authorList>
            <person name="Nielsen J.C."/>
            <person name="Grijseels S."/>
            <person name="Prigent S."/>
            <person name="Ji B."/>
            <person name="Dainat J."/>
            <person name="Nielsen K.F."/>
            <person name="Frisvad J.C."/>
            <person name="Workman M."/>
            <person name="Nielsen J."/>
        </authorList>
    </citation>
    <scope>NUCLEOTIDE SEQUENCE [LARGE SCALE GENOMIC DNA]</scope>
    <source>
        <strain evidence="3">IBT 14082</strain>
    </source>
</reference>
<comment type="caution">
    <text evidence="2">The sequence shown here is derived from an EMBL/GenBank/DDBJ whole genome shotgun (WGS) entry which is preliminary data.</text>
</comment>
<feature type="transmembrane region" description="Helical" evidence="1">
    <location>
        <begin position="79"/>
        <end position="97"/>
    </location>
</feature>